<evidence type="ECO:0000256" key="3">
    <source>
        <dbReference type="ARBA" id="ARBA00022692"/>
    </source>
</evidence>
<dbReference type="GO" id="GO:0008508">
    <property type="term" value="F:bile acid:sodium symporter activity"/>
    <property type="evidence" value="ECO:0007669"/>
    <property type="project" value="TreeGrafter"/>
</dbReference>
<feature type="transmembrane region" description="Helical" evidence="7">
    <location>
        <begin position="137"/>
        <end position="158"/>
    </location>
</feature>
<sequence length="391" mass="43017">MYRGTFKDSRTMEMEDFEKTVADEAPGRPTAFSLPPLSTELSRAWAPNTTWNFTLNDTVSLPEEDGGITSTVMDVVVTITVCLILVAMGCTLDLQAMLKYIKRPYGIAVGVMSQFVIMPLVAFLLCLAFQLEPARALSVLVVGTCPGGHMSNLLVYWLDGDINLSICMTTVSTALAMGLMPLCLWIYSKPFTTATTVVPYGKIVIALVTIIIPVSVGIFLKYKSPKGARLFLKIGGIFGIVIILASAVLGGIAYKDMWTGPPAIFLIAFVFPTIGYSFGYVIAWLFRMEDTLRKTVCIETGTQNIGIALSILKLTFAPELASKIILFPMLYATFQGTEAMILVVSYQIWKRKCKAVEEKEEKETADEAKQETLLDDAMTKDEDVYEFVTAL</sequence>
<evidence type="ECO:0000256" key="4">
    <source>
        <dbReference type="ARBA" id="ARBA00022847"/>
    </source>
</evidence>
<feature type="transmembrane region" description="Helical" evidence="7">
    <location>
        <begin position="232"/>
        <end position="252"/>
    </location>
</feature>
<dbReference type="Gene3D" id="1.20.1530.20">
    <property type="match status" value="1"/>
</dbReference>
<evidence type="ECO:0000256" key="1">
    <source>
        <dbReference type="ARBA" id="ARBA00004141"/>
    </source>
</evidence>
<dbReference type="Pfam" id="PF01758">
    <property type="entry name" value="SBF"/>
    <property type="match status" value="1"/>
</dbReference>
<dbReference type="GeneID" id="109487045"/>
<keyword evidence="8" id="KW-1185">Reference proteome</keyword>
<dbReference type="GO" id="GO:0016020">
    <property type="term" value="C:membrane"/>
    <property type="evidence" value="ECO:0007669"/>
    <property type="project" value="UniProtKB-SubCell"/>
</dbReference>
<dbReference type="FunFam" id="1.20.1530.20:FF:000052">
    <property type="entry name" value="Uncharacterized protein"/>
    <property type="match status" value="1"/>
</dbReference>
<comment type="similarity">
    <text evidence="2">Belongs to the bile acid:sodium symporter (BASS) (TC 2.A.28) family.</text>
</comment>
<keyword evidence="4" id="KW-0813">Transport</keyword>
<dbReference type="KEGG" id="bbel:109487045"/>
<reference evidence="9" key="1">
    <citation type="submission" date="2025-08" db="UniProtKB">
        <authorList>
            <consortium name="RefSeq"/>
        </authorList>
    </citation>
    <scope>IDENTIFICATION</scope>
    <source>
        <tissue evidence="9">Gonad</tissue>
    </source>
</reference>
<evidence type="ECO:0000256" key="6">
    <source>
        <dbReference type="ARBA" id="ARBA00023136"/>
    </source>
</evidence>
<feature type="transmembrane region" description="Helical" evidence="7">
    <location>
        <begin position="264"/>
        <end position="286"/>
    </location>
</feature>
<evidence type="ECO:0000256" key="5">
    <source>
        <dbReference type="ARBA" id="ARBA00022989"/>
    </source>
</evidence>
<dbReference type="Proteomes" id="UP000515135">
    <property type="component" value="Unplaced"/>
</dbReference>
<feature type="transmembrane region" description="Helical" evidence="7">
    <location>
        <begin position="200"/>
        <end position="220"/>
    </location>
</feature>
<keyword evidence="3 7" id="KW-0812">Transmembrane</keyword>
<dbReference type="AlphaFoldDB" id="A0A6P4ZZM2"/>
<dbReference type="RefSeq" id="XP_019646550.1">
    <property type="nucleotide sequence ID" value="XM_019790991.1"/>
</dbReference>
<dbReference type="InterPro" id="IPR002657">
    <property type="entry name" value="BilAc:Na_symport/Acr3"/>
</dbReference>
<evidence type="ECO:0000256" key="7">
    <source>
        <dbReference type="SAM" id="Phobius"/>
    </source>
</evidence>
<name>A0A6P4ZZM2_BRABE</name>
<comment type="subcellular location">
    <subcellularLocation>
        <location evidence="1">Membrane</location>
        <topology evidence="1">Multi-pass membrane protein</topology>
    </subcellularLocation>
</comment>
<feature type="transmembrane region" description="Helical" evidence="7">
    <location>
        <begin position="75"/>
        <end position="94"/>
    </location>
</feature>
<dbReference type="OrthoDB" id="203097at2759"/>
<protein>
    <submittedName>
        <fullName evidence="9">Ileal sodium/bile acid cotransporter-like</fullName>
    </submittedName>
</protein>
<gene>
    <name evidence="9" type="primary">LOC109487045</name>
</gene>
<keyword evidence="6 7" id="KW-0472">Membrane</keyword>
<feature type="transmembrane region" description="Helical" evidence="7">
    <location>
        <begin position="106"/>
        <end position="131"/>
    </location>
</feature>
<accession>A0A6P4ZZM2</accession>
<keyword evidence="4" id="KW-0769">Symport</keyword>
<organism evidence="8 9">
    <name type="scientific">Branchiostoma belcheri</name>
    <name type="common">Amphioxus</name>
    <dbReference type="NCBI Taxonomy" id="7741"/>
    <lineage>
        <taxon>Eukaryota</taxon>
        <taxon>Metazoa</taxon>
        <taxon>Chordata</taxon>
        <taxon>Cephalochordata</taxon>
        <taxon>Leptocardii</taxon>
        <taxon>Amphioxiformes</taxon>
        <taxon>Branchiostomatidae</taxon>
        <taxon>Branchiostoma</taxon>
    </lineage>
</organism>
<dbReference type="InterPro" id="IPR038770">
    <property type="entry name" value="Na+/solute_symporter_sf"/>
</dbReference>
<dbReference type="PANTHER" id="PTHR10361:SF28">
    <property type="entry name" value="P3 PROTEIN-RELATED"/>
    <property type="match status" value="1"/>
</dbReference>
<evidence type="ECO:0000313" key="9">
    <source>
        <dbReference type="RefSeq" id="XP_019646550.1"/>
    </source>
</evidence>
<dbReference type="PANTHER" id="PTHR10361">
    <property type="entry name" value="SODIUM-BILE ACID COTRANSPORTER"/>
    <property type="match status" value="1"/>
</dbReference>
<dbReference type="InterPro" id="IPR004710">
    <property type="entry name" value="Bilac:Na_transpt"/>
</dbReference>
<evidence type="ECO:0000256" key="2">
    <source>
        <dbReference type="ARBA" id="ARBA00006528"/>
    </source>
</evidence>
<evidence type="ECO:0000313" key="8">
    <source>
        <dbReference type="Proteomes" id="UP000515135"/>
    </source>
</evidence>
<feature type="transmembrane region" description="Helical" evidence="7">
    <location>
        <begin position="165"/>
        <end position="188"/>
    </location>
</feature>
<keyword evidence="5 7" id="KW-1133">Transmembrane helix</keyword>
<proteinExistence type="inferred from homology"/>